<keyword evidence="4" id="KW-0812">Transmembrane</keyword>
<gene>
    <name evidence="5" type="ORF">SLEP1_g11433</name>
</gene>
<dbReference type="GO" id="GO:0005802">
    <property type="term" value="C:trans-Golgi network"/>
    <property type="evidence" value="ECO:0007669"/>
    <property type="project" value="TreeGrafter"/>
</dbReference>
<evidence type="ECO:0000313" key="5">
    <source>
        <dbReference type="EMBL" id="GKU98423.1"/>
    </source>
</evidence>
<dbReference type="EC" id="2.1.1.-" evidence="4"/>
<dbReference type="GO" id="GO:0008168">
    <property type="term" value="F:methyltransferase activity"/>
    <property type="evidence" value="ECO:0007669"/>
    <property type="project" value="UniProtKB-UniRule"/>
</dbReference>
<evidence type="ECO:0000256" key="3">
    <source>
        <dbReference type="ARBA" id="ARBA00023180"/>
    </source>
</evidence>
<dbReference type="GO" id="GO:0032259">
    <property type="term" value="P:methylation"/>
    <property type="evidence" value="ECO:0007669"/>
    <property type="project" value="UniProtKB-KW"/>
</dbReference>
<evidence type="ECO:0000256" key="4">
    <source>
        <dbReference type="RuleBase" id="RU366043"/>
    </source>
</evidence>
<protein>
    <recommendedName>
        <fullName evidence="4">Methyltransferase</fullName>
        <ecNumber evidence="4">2.1.1.-</ecNumber>
    </recommendedName>
</protein>
<evidence type="ECO:0000313" key="6">
    <source>
        <dbReference type="Proteomes" id="UP001054252"/>
    </source>
</evidence>
<dbReference type="InterPro" id="IPR004159">
    <property type="entry name" value="Put_SAM_MeTrfase"/>
</dbReference>
<keyword evidence="6" id="KW-1185">Reference proteome</keyword>
<dbReference type="GO" id="GO:0016020">
    <property type="term" value="C:membrane"/>
    <property type="evidence" value="ECO:0007669"/>
    <property type="project" value="UniProtKB-SubCell"/>
</dbReference>
<evidence type="ECO:0000256" key="1">
    <source>
        <dbReference type="ARBA" id="ARBA00022603"/>
    </source>
</evidence>
<proteinExistence type="inferred from homology"/>
<comment type="caution">
    <text evidence="5">The sequence shown here is derived from an EMBL/GenBank/DDBJ whole genome shotgun (WGS) entry which is preliminary data.</text>
</comment>
<dbReference type="PANTHER" id="PTHR10108">
    <property type="entry name" value="SAM-DEPENDENT METHYLTRANSFERASE"/>
    <property type="match status" value="1"/>
</dbReference>
<dbReference type="AlphaFoldDB" id="A0AAV5IBA3"/>
<dbReference type="Pfam" id="PF03141">
    <property type="entry name" value="Methyltransf_29"/>
    <property type="match status" value="1"/>
</dbReference>
<name>A0AAV5IBA3_9ROSI</name>
<comment type="similarity">
    <text evidence="4">Belongs to the methyltransferase superfamily.</text>
</comment>
<accession>A0AAV5IBA3</accession>
<evidence type="ECO:0000256" key="2">
    <source>
        <dbReference type="ARBA" id="ARBA00022679"/>
    </source>
</evidence>
<comment type="subcellular location">
    <subcellularLocation>
        <location evidence="4">Membrane</location>
        <topology evidence="4">Single-pass type II membrane protein</topology>
    </subcellularLocation>
</comment>
<sequence>MQMSLGHVFRNVPLQACMHRVPVDSSEPPGGFVADYKHWKDVVAKSYLSGVGINWSSIRNVMDMRAVYGGFAAALKDLKVWVMNVVQ</sequence>
<dbReference type="PANTHER" id="PTHR10108:SF1141">
    <property type="entry name" value="METHYLTRANSFERASE PMT24-RELATED"/>
    <property type="match status" value="1"/>
</dbReference>
<dbReference type="GO" id="GO:0005768">
    <property type="term" value="C:endosome"/>
    <property type="evidence" value="ECO:0007669"/>
    <property type="project" value="TreeGrafter"/>
</dbReference>
<keyword evidence="2 4" id="KW-0808">Transferase</keyword>
<keyword evidence="4" id="KW-0735">Signal-anchor</keyword>
<reference evidence="5 6" key="1">
    <citation type="journal article" date="2021" name="Commun. Biol.">
        <title>The genome of Shorea leprosula (Dipterocarpaceae) highlights the ecological relevance of drought in aseasonal tropical rainforests.</title>
        <authorList>
            <person name="Ng K.K.S."/>
            <person name="Kobayashi M.J."/>
            <person name="Fawcett J.A."/>
            <person name="Hatakeyama M."/>
            <person name="Paape T."/>
            <person name="Ng C.H."/>
            <person name="Ang C.C."/>
            <person name="Tnah L.H."/>
            <person name="Lee C.T."/>
            <person name="Nishiyama T."/>
            <person name="Sese J."/>
            <person name="O'Brien M.J."/>
            <person name="Copetti D."/>
            <person name="Mohd Noor M.I."/>
            <person name="Ong R.C."/>
            <person name="Putra M."/>
            <person name="Sireger I.Z."/>
            <person name="Indrioko S."/>
            <person name="Kosugi Y."/>
            <person name="Izuno A."/>
            <person name="Isagi Y."/>
            <person name="Lee S.L."/>
            <person name="Shimizu K.K."/>
        </authorList>
    </citation>
    <scope>NUCLEOTIDE SEQUENCE [LARGE SCALE GENOMIC DNA]</scope>
    <source>
        <strain evidence="5">214</strain>
    </source>
</reference>
<keyword evidence="1 4" id="KW-0489">Methyltransferase</keyword>
<dbReference type="Proteomes" id="UP001054252">
    <property type="component" value="Unassembled WGS sequence"/>
</dbReference>
<keyword evidence="3 4" id="KW-0325">Glycoprotein</keyword>
<organism evidence="5 6">
    <name type="scientific">Rubroshorea leprosula</name>
    <dbReference type="NCBI Taxonomy" id="152421"/>
    <lineage>
        <taxon>Eukaryota</taxon>
        <taxon>Viridiplantae</taxon>
        <taxon>Streptophyta</taxon>
        <taxon>Embryophyta</taxon>
        <taxon>Tracheophyta</taxon>
        <taxon>Spermatophyta</taxon>
        <taxon>Magnoliopsida</taxon>
        <taxon>eudicotyledons</taxon>
        <taxon>Gunneridae</taxon>
        <taxon>Pentapetalae</taxon>
        <taxon>rosids</taxon>
        <taxon>malvids</taxon>
        <taxon>Malvales</taxon>
        <taxon>Dipterocarpaceae</taxon>
        <taxon>Rubroshorea</taxon>
    </lineage>
</organism>
<dbReference type="EMBL" id="BPVZ01000012">
    <property type="protein sequence ID" value="GKU98423.1"/>
    <property type="molecule type" value="Genomic_DNA"/>
</dbReference>